<protein>
    <submittedName>
        <fullName evidence="9">ABC transporter permease</fullName>
    </submittedName>
</protein>
<dbReference type="PROSITE" id="PS50928">
    <property type="entry name" value="ABC_TM1"/>
    <property type="match status" value="1"/>
</dbReference>
<evidence type="ECO:0000313" key="10">
    <source>
        <dbReference type="Proteomes" id="UP001501231"/>
    </source>
</evidence>
<dbReference type="CDD" id="cd06261">
    <property type="entry name" value="TM_PBP2"/>
    <property type="match status" value="1"/>
</dbReference>
<evidence type="ECO:0000256" key="1">
    <source>
        <dbReference type="ARBA" id="ARBA00004651"/>
    </source>
</evidence>
<evidence type="ECO:0000256" key="4">
    <source>
        <dbReference type="ARBA" id="ARBA00022692"/>
    </source>
</evidence>
<feature type="transmembrane region" description="Helical" evidence="7">
    <location>
        <begin position="125"/>
        <end position="147"/>
    </location>
</feature>
<feature type="transmembrane region" description="Helical" evidence="7">
    <location>
        <begin position="202"/>
        <end position="227"/>
    </location>
</feature>
<dbReference type="Pfam" id="PF00528">
    <property type="entry name" value="BPD_transp_1"/>
    <property type="match status" value="1"/>
</dbReference>
<dbReference type="SUPFAM" id="SSF161098">
    <property type="entry name" value="MetI-like"/>
    <property type="match status" value="1"/>
</dbReference>
<accession>A0ABN3IAU2</accession>
<evidence type="ECO:0000256" key="3">
    <source>
        <dbReference type="ARBA" id="ARBA00022475"/>
    </source>
</evidence>
<evidence type="ECO:0000256" key="2">
    <source>
        <dbReference type="ARBA" id="ARBA00022448"/>
    </source>
</evidence>
<evidence type="ECO:0000256" key="7">
    <source>
        <dbReference type="RuleBase" id="RU363032"/>
    </source>
</evidence>
<keyword evidence="5 7" id="KW-1133">Transmembrane helix</keyword>
<dbReference type="PANTHER" id="PTHR30151">
    <property type="entry name" value="ALKANE SULFONATE ABC TRANSPORTER-RELATED, MEMBRANE SUBUNIT"/>
    <property type="match status" value="1"/>
</dbReference>
<keyword evidence="2 7" id="KW-0813">Transport</keyword>
<keyword evidence="6 7" id="KW-0472">Membrane</keyword>
<comment type="caution">
    <text evidence="9">The sequence shown here is derived from an EMBL/GenBank/DDBJ whole genome shotgun (WGS) entry which is preliminary data.</text>
</comment>
<evidence type="ECO:0000259" key="8">
    <source>
        <dbReference type="PROSITE" id="PS50928"/>
    </source>
</evidence>
<dbReference type="PANTHER" id="PTHR30151:SF41">
    <property type="entry name" value="ABC TRANSPORTER PERMEASE PROTEIN"/>
    <property type="match status" value="1"/>
</dbReference>
<dbReference type="RefSeq" id="WP_344586400.1">
    <property type="nucleotide sequence ID" value="NZ_BAAARW010000001.1"/>
</dbReference>
<feature type="transmembrane region" description="Helical" evidence="7">
    <location>
        <begin position="247"/>
        <end position="267"/>
    </location>
</feature>
<evidence type="ECO:0000256" key="5">
    <source>
        <dbReference type="ARBA" id="ARBA00022989"/>
    </source>
</evidence>
<reference evidence="9 10" key="1">
    <citation type="journal article" date="2019" name="Int. J. Syst. Evol. Microbiol.">
        <title>The Global Catalogue of Microorganisms (GCM) 10K type strain sequencing project: providing services to taxonomists for standard genome sequencing and annotation.</title>
        <authorList>
            <consortium name="The Broad Institute Genomics Platform"/>
            <consortium name="The Broad Institute Genome Sequencing Center for Infectious Disease"/>
            <person name="Wu L."/>
            <person name="Ma J."/>
        </authorList>
    </citation>
    <scope>NUCLEOTIDE SEQUENCE [LARGE SCALE GENOMIC DNA]</scope>
    <source>
        <strain evidence="9 10">JCM 3325</strain>
    </source>
</reference>
<keyword evidence="4 7" id="KW-0812">Transmembrane</keyword>
<evidence type="ECO:0000256" key="6">
    <source>
        <dbReference type="ARBA" id="ARBA00023136"/>
    </source>
</evidence>
<evidence type="ECO:0000313" key="9">
    <source>
        <dbReference type="EMBL" id="GAA2399298.1"/>
    </source>
</evidence>
<dbReference type="Gene3D" id="1.10.3720.10">
    <property type="entry name" value="MetI-like"/>
    <property type="match status" value="1"/>
</dbReference>
<feature type="transmembrane region" description="Helical" evidence="7">
    <location>
        <begin position="153"/>
        <end position="175"/>
    </location>
</feature>
<organism evidence="9 10">
    <name type="scientific">Actinomadura vinacea</name>
    <dbReference type="NCBI Taxonomy" id="115336"/>
    <lineage>
        <taxon>Bacteria</taxon>
        <taxon>Bacillati</taxon>
        <taxon>Actinomycetota</taxon>
        <taxon>Actinomycetes</taxon>
        <taxon>Streptosporangiales</taxon>
        <taxon>Thermomonosporaceae</taxon>
        <taxon>Actinomadura</taxon>
    </lineage>
</organism>
<feature type="domain" description="ABC transmembrane type-1" evidence="8">
    <location>
        <begin position="87"/>
        <end position="267"/>
    </location>
</feature>
<feature type="transmembrane region" description="Helical" evidence="7">
    <location>
        <begin position="94"/>
        <end position="113"/>
    </location>
</feature>
<comment type="similarity">
    <text evidence="7">Belongs to the binding-protein-dependent transport system permease family.</text>
</comment>
<dbReference type="InterPro" id="IPR035906">
    <property type="entry name" value="MetI-like_sf"/>
</dbReference>
<dbReference type="Proteomes" id="UP001501231">
    <property type="component" value="Unassembled WGS sequence"/>
</dbReference>
<keyword evidence="3" id="KW-1003">Cell membrane</keyword>
<sequence length="288" mass="30614">MTTVADHSGPPRARDTHTIEARTADRRFRLGDLPGWALSSALFAIVLTAWEIVVRAMGVSPIIVPPPSDVAVALVNGLVDGELVFHTWITLQEILGGFLIATILAMGLALLVSQSTLAEKAVLPLVVTIQAVPKVAVAPLLLIWFGFGMTSKTLTTALIAFFPLLINAILGLNSAGADERNMLRSFGASEWQVMRRLRIPSALPYVLAGLDSAAILSVLGAIVAEFVGAQAGLGYVIQASNTQLDTASMFAVLVILSIIGLVLHFLITGIGRRAVFWSADNDVRVQDV</sequence>
<gene>
    <name evidence="9" type="ORF">GCM10010191_02740</name>
</gene>
<name>A0ABN3IAU2_9ACTN</name>
<keyword evidence="10" id="KW-1185">Reference proteome</keyword>
<feature type="transmembrane region" description="Helical" evidence="7">
    <location>
        <begin position="36"/>
        <end position="58"/>
    </location>
</feature>
<dbReference type="EMBL" id="BAAARW010000001">
    <property type="protein sequence ID" value="GAA2399298.1"/>
    <property type="molecule type" value="Genomic_DNA"/>
</dbReference>
<comment type="subcellular location">
    <subcellularLocation>
        <location evidence="1 7">Cell membrane</location>
        <topology evidence="1 7">Multi-pass membrane protein</topology>
    </subcellularLocation>
</comment>
<proteinExistence type="inferred from homology"/>
<dbReference type="InterPro" id="IPR000515">
    <property type="entry name" value="MetI-like"/>
</dbReference>